<dbReference type="InterPro" id="IPR011042">
    <property type="entry name" value="6-blade_b-propeller_TolB-like"/>
</dbReference>
<reference evidence="2 3" key="1">
    <citation type="submission" date="2019-11" db="EMBL/GenBank/DDBJ databases">
        <title>Venatorbacter sp. nov. a predator of Campylobacter and other Gram-negative bacteria.</title>
        <authorList>
            <person name="Saeedi A."/>
            <person name="Cummings N.J."/>
            <person name="Connerton I.F."/>
            <person name="Connerton P.L."/>
        </authorList>
    </citation>
    <scope>NUCLEOTIDE SEQUENCE [LARGE SCALE GENOMIC DNA]</scope>
    <source>
        <strain evidence="2">XL5</strain>
    </source>
</reference>
<dbReference type="PANTHER" id="PTHR35399">
    <property type="entry name" value="SLR8030 PROTEIN"/>
    <property type="match status" value="1"/>
</dbReference>
<dbReference type="AlphaFoldDB" id="A0A9X7YPV2"/>
<dbReference type="Proteomes" id="UP000596074">
    <property type="component" value="Chromosome"/>
</dbReference>
<dbReference type="Pfam" id="PF05787">
    <property type="entry name" value="PhoX"/>
    <property type="match status" value="1"/>
</dbReference>
<dbReference type="InterPro" id="IPR006311">
    <property type="entry name" value="TAT_signal"/>
</dbReference>
<accession>A0A9X7YPV2</accession>
<dbReference type="PANTHER" id="PTHR35399:SF2">
    <property type="entry name" value="DUF839 DOMAIN-CONTAINING PROTEIN"/>
    <property type="match status" value="1"/>
</dbReference>
<dbReference type="KEGG" id="vcw:GJQ55_12065"/>
<feature type="region of interest" description="Disordered" evidence="1">
    <location>
        <begin position="623"/>
        <end position="645"/>
    </location>
</feature>
<proteinExistence type="predicted"/>
<evidence type="ECO:0000313" key="2">
    <source>
        <dbReference type="EMBL" id="QQD25156.1"/>
    </source>
</evidence>
<keyword evidence="3" id="KW-1185">Reference proteome</keyword>
<name>A0A9X7YPV2_9GAMM</name>
<sequence>MHKQPAVPLIDLAADEPLSNASDNPHFSDLLATRISRRRLLGGGGALAAALTLPGLLTACAATRVAAAKSLLGFEAIPALTLDKVTVPAGYTTQTLLPWGTPLLPGAADFKTDASDSAAEQALQVGSHHDGMHFFPIDLPAGGNSSAEGLLVMNHEYCDPDLLHTQGALGLPRPLAQVEKELAAHGVSVAHIKLDDAGQWQLVRNSRFNRRITGTTKMDIAGPLRGHICMQTAFSPEGISARGTLNNCSMGVTPWGTYLTCEENWADCFINRDTDIPRSHYRYGIRADNSKYHWHTAQPQADIVRRFDATATADTAMQDYRNEPHQFGWMVEIDPFNPDSTPRKHTALGRFAHEGIIFHKAVEGQPLVAYSGDDSRFEYIYKFVSREAYFQASAGPHLLENGTLYVAVFHDDGRGEWRALDINNTEFQQRAAQAGVTFADQADVLLNTRLAADVMGATKMDRPEWGAVHPHSGEVYFTLTNNDKRRSDETDAVNPRARNQYGHIIRWREQGLPQAQHFAWDVFWFGGPAGTAQPQHKTTTSAASEIACPDGLWFDADGRLWIQTDISNSSALLGSAAFGHNGMYAADPSTGELRRFLSGPNGCEVTGVVSTPDQTTLFVNIQHPGEGSTPTNFTSHWPDGGRSRPRSATVAIRRINGKKIGA</sequence>
<dbReference type="EMBL" id="CP046056">
    <property type="protein sequence ID" value="QQD25156.1"/>
    <property type="molecule type" value="Genomic_DNA"/>
</dbReference>
<dbReference type="PROSITE" id="PS51318">
    <property type="entry name" value="TAT"/>
    <property type="match status" value="1"/>
</dbReference>
<dbReference type="SUPFAM" id="SSF101898">
    <property type="entry name" value="NHL repeat"/>
    <property type="match status" value="1"/>
</dbReference>
<organism evidence="2 3">
    <name type="scientific">Venatoribacter cucullus</name>
    <dbReference type="NCBI Taxonomy" id="2661630"/>
    <lineage>
        <taxon>Bacteria</taxon>
        <taxon>Pseudomonadati</taxon>
        <taxon>Pseudomonadota</taxon>
        <taxon>Gammaproteobacteria</taxon>
        <taxon>Oceanospirillales</taxon>
        <taxon>Oceanospirillaceae</taxon>
        <taxon>Venatoribacter</taxon>
    </lineage>
</organism>
<protein>
    <submittedName>
        <fullName evidence="2">DUF839 domain-containing protein</fullName>
    </submittedName>
</protein>
<dbReference type="Gene3D" id="2.120.10.30">
    <property type="entry name" value="TolB, C-terminal domain"/>
    <property type="match status" value="1"/>
</dbReference>
<dbReference type="InterPro" id="IPR008557">
    <property type="entry name" value="PhoX"/>
</dbReference>
<gene>
    <name evidence="2" type="ORF">GJQ55_12065</name>
</gene>
<dbReference type="RefSeq" id="WP_228345223.1">
    <property type="nucleotide sequence ID" value="NZ_CP046056.1"/>
</dbReference>
<evidence type="ECO:0000256" key="1">
    <source>
        <dbReference type="SAM" id="MobiDB-lite"/>
    </source>
</evidence>
<evidence type="ECO:0000313" key="3">
    <source>
        <dbReference type="Proteomes" id="UP000596074"/>
    </source>
</evidence>